<gene>
    <name evidence="1" type="ORF">EYF80_003177</name>
</gene>
<dbReference type="EMBL" id="SRLO01000015">
    <property type="protein sequence ID" value="TNN86407.1"/>
    <property type="molecule type" value="Genomic_DNA"/>
</dbReference>
<organism evidence="1 2">
    <name type="scientific">Liparis tanakae</name>
    <name type="common">Tanaka's snailfish</name>
    <dbReference type="NCBI Taxonomy" id="230148"/>
    <lineage>
        <taxon>Eukaryota</taxon>
        <taxon>Metazoa</taxon>
        <taxon>Chordata</taxon>
        <taxon>Craniata</taxon>
        <taxon>Vertebrata</taxon>
        <taxon>Euteleostomi</taxon>
        <taxon>Actinopterygii</taxon>
        <taxon>Neopterygii</taxon>
        <taxon>Teleostei</taxon>
        <taxon>Neoteleostei</taxon>
        <taxon>Acanthomorphata</taxon>
        <taxon>Eupercaria</taxon>
        <taxon>Perciformes</taxon>
        <taxon>Cottioidei</taxon>
        <taxon>Cottales</taxon>
        <taxon>Liparidae</taxon>
        <taxon>Liparis</taxon>
    </lineage>
</organism>
<evidence type="ECO:0000313" key="2">
    <source>
        <dbReference type="Proteomes" id="UP000314294"/>
    </source>
</evidence>
<dbReference type="AlphaFoldDB" id="A0A4Z2J8R5"/>
<protein>
    <submittedName>
        <fullName evidence="1">Uncharacterized protein</fullName>
    </submittedName>
</protein>
<sequence>MNGCSACWPVDALGYLRLSDEFRLYRCLWNIGLQGMQGLGPCVPIQLQLYPRALATQRTDLGLLFSRDASRVNSTAITQNMHDS</sequence>
<reference evidence="1 2" key="1">
    <citation type="submission" date="2019-03" db="EMBL/GenBank/DDBJ databases">
        <title>First draft genome of Liparis tanakae, snailfish: a comprehensive survey of snailfish specific genes.</title>
        <authorList>
            <person name="Kim W."/>
            <person name="Song I."/>
            <person name="Jeong J.-H."/>
            <person name="Kim D."/>
            <person name="Kim S."/>
            <person name="Ryu S."/>
            <person name="Song J.Y."/>
            <person name="Lee S.K."/>
        </authorList>
    </citation>
    <scope>NUCLEOTIDE SEQUENCE [LARGE SCALE GENOMIC DNA]</scope>
    <source>
        <tissue evidence="1">Muscle</tissue>
    </source>
</reference>
<keyword evidence="2" id="KW-1185">Reference proteome</keyword>
<evidence type="ECO:0000313" key="1">
    <source>
        <dbReference type="EMBL" id="TNN86407.1"/>
    </source>
</evidence>
<proteinExistence type="predicted"/>
<comment type="caution">
    <text evidence="1">The sequence shown here is derived from an EMBL/GenBank/DDBJ whole genome shotgun (WGS) entry which is preliminary data.</text>
</comment>
<accession>A0A4Z2J8R5</accession>
<dbReference type="Proteomes" id="UP000314294">
    <property type="component" value="Unassembled WGS sequence"/>
</dbReference>
<name>A0A4Z2J8R5_9TELE</name>